<organism evidence="1 2">
    <name type="scientific">Leucogyrophana mollusca</name>
    <dbReference type="NCBI Taxonomy" id="85980"/>
    <lineage>
        <taxon>Eukaryota</taxon>
        <taxon>Fungi</taxon>
        <taxon>Dikarya</taxon>
        <taxon>Basidiomycota</taxon>
        <taxon>Agaricomycotina</taxon>
        <taxon>Agaricomycetes</taxon>
        <taxon>Agaricomycetidae</taxon>
        <taxon>Boletales</taxon>
        <taxon>Boletales incertae sedis</taxon>
        <taxon>Leucogyrophana</taxon>
    </lineage>
</organism>
<dbReference type="EMBL" id="MU266468">
    <property type="protein sequence ID" value="KAH7922909.1"/>
    <property type="molecule type" value="Genomic_DNA"/>
</dbReference>
<keyword evidence="1" id="KW-0378">Hydrolase</keyword>
<evidence type="ECO:0000313" key="1">
    <source>
        <dbReference type="EMBL" id="KAH7922909.1"/>
    </source>
</evidence>
<dbReference type="Proteomes" id="UP000790709">
    <property type="component" value="Unassembled WGS sequence"/>
</dbReference>
<gene>
    <name evidence="1" type="ORF">BV22DRAFT_1016328</name>
</gene>
<proteinExistence type="predicted"/>
<name>A0ACB8BCA1_9AGAM</name>
<comment type="caution">
    <text evidence="1">The sequence shown here is derived from an EMBL/GenBank/DDBJ whole genome shotgun (WGS) entry which is preliminary data.</text>
</comment>
<sequence length="438" mass="45251">MALPLALAAPTCSLKNGSGGSTVATTGSSSTNTTGSGTTTGGGNGTTSGGSDTVALAWFADWHPDYTVANISWSKYTAMTYFAVATTNDPSTLDFGGEESGLDTFIAAAHSNNVKALLTIGGWTGSQYFSTSVGSSANRTTFANTIRDLAFSKGLDGIDFDWEYPGKQGVGCNTISPDDSANFLSFLQELRSSASNITLSAAVSLTPFADTNGQPMTNVSGFADVLDYIEIMNYDVWGSYSASVGPNAPLNDTCAPASDQAGSAVSAVDAWTKAGFPANQIVLGVASYGHSYFVSNANATGSSSTDATSGALVAFPGFSAAQQPMGDSWDSTGGLDQCGVYQGPSGDFNFWGMIDAGFLNTDGSVASGMESRYDECSQTPYVYNPTSQIMISYDNATSFAAKGSYITQAGLRGFAMYEAGGDYNNILIDSINQAVGRN</sequence>
<keyword evidence="2" id="KW-1185">Reference proteome</keyword>
<evidence type="ECO:0000313" key="2">
    <source>
        <dbReference type="Proteomes" id="UP000790709"/>
    </source>
</evidence>
<reference evidence="1" key="1">
    <citation type="journal article" date="2021" name="New Phytol.">
        <title>Evolutionary innovations through gain and loss of genes in the ectomycorrhizal Boletales.</title>
        <authorList>
            <person name="Wu G."/>
            <person name="Miyauchi S."/>
            <person name="Morin E."/>
            <person name="Kuo A."/>
            <person name="Drula E."/>
            <person name="Varga T."/>
            <person name="Kohler A."/>
            <person name="Feng B."/>
            <person name="Cao Y."/>
            <person name="Lipzen A."/>
            <person name="Daum C."/>
            <person name="Hundley H."/>
            <person name="Pangilinan J."/>
            <person name="Johnson J."/>
            <person name="Barry K."/>
            <person name="LaButti K."/>
            <person name="Ng V."/>
            <person name="Ahrendt S."/>
            <person name="Min B."/>
            <person name="Choi I.G."/>
            <person name="Park H."/>
            <person name="Plett J.M."/>
            <person name="Magnuson J."/>
            <person name="Spatafora J.W."/>
            <person name="Nagy L.G."/>
            <person name="Henrissat B."/>
            <person name="Grigoriev I.V."/>
            <person name="Yang Z.L."/>
            <person name="Xu J."/>
            <person name="Martin F.M."/>
        </authorList>
    </citation>
    <scope>NUCLEOTIDE SEQUENCE</scope>
    <source>
        <strain evidence="1">KUC20120723A-06</strain>
    </source>
</reference>
<accession>A0ACB8BCA1</accession>
<protein>
    <submittedName>
        <fullName evidence="1">Glycoside hydrolase</fullName>
    </submittedName>
</protein>